<feature type="disulfide bond" evidence="6">
    <location>
        <begin position="522"/>
        <end position="531"/>
    </location>
</feature>
<comment type="caution">
    <text evidence="9">The sequence shown here is derived from an EMBL/GenBank/DDBJ whole genome shotgun (WGS) entry which is preliminary data.</text>
</comment>
<dbReference type="GO" id="GO:0043235">
    <property type="term" value="C:receptor complex"/>
    <property type="evidence" value="ECO:0007669"/>
    <property type="project" value="TreeGrafter"/>
</dbReference>
<keyword evidence="5" id="KW-0325">Glycoprotein</keyword>
<proteinExistence type="predicted"/>
<dbReference type="Pfam" id="PF00008">
    <property type="entry name" value="EGF"/>
    <property type="match status" value="3"/>
</dbReference>
<dbReference type="EMBL" id="CAXIEN010000011">
    <property type="protein sequence ID" value="CAL1264242.1"/>
    <property type="molecule type" value="Genomic_DNA"/>
</dbReference>
<dbReference type="GO" id="GO:0007411">
    <property type="term" value="P:axon guidance"/>
    <property type="evidence" value="ECO:0007669"/>
    <property type="project" value="TreeGrafter"/>
</dbReference>
<comment type="caution">
    <text evidence="6">Lacks conserved residue(s) required for the propagation of feature annotation.</text>
</comment>
<evidence type="ECO:0000256" key="6">
    <source>
        <dbReference type="PROSITE-ProRule" id="PRU00076"/>
    </source>
</evidence>
<dbReference type="PROSITE" id="PS00022">
    <property type="entry name" value="EGF_1"/>
    <property type="match status" value="5"/>
</dbReference>
<evidence type="ECO:0000256" key="4">
    <source>
        <dbReference type="ARBA" id="ARBA00023157"/>
    </source>
</evidence>
<protein>
    <recommendedName>
        <fullName evidence="8">EGF-like domain-containing protein</fullName>
    </recommendedName>
</protein>
<feature type="disulfide bond" evidence="6">
    <location>
        <begin position="105"/>
        <end position="114"/>
    </location>
</feature>
<keyword evidence="7" id="KW-0812">Transmembrane</keyword>
<dbReference type="Gene3D" id="2.10.25.10">
    <property type="entry name" value="Laminin"/>
    <property type="match status" value="4"/>
</dbReference>
<gene>
    <name evidence="9" type="ORF">LARSCL_LOCUS1912</name>
</gene>
<feature type="domain" description="EGF-like" evidence="8">
    <location>
        <begin position="262"/>
        <end position="295"/>
    </location>
</feature>
<feature type="domain" description="EGF-like" evidence="8">
    <location>
        <begin position="502"/>
        <end position="532"/>
    </location>
</feature>
<dbReference type="PROSITE" id="PS50026">
    <property type="entry name" value="EGF_3"/>
    <property type="match status" value="5"/>
</dbReference>
<keyword evidence="7" id="KW-0472">Membrane</keyword>
<dbReference type="InterPro" id="IPR051355">
    <property type="entry name" value="Notch/Slit_guidance"/>
</dbReference>
<evidence type="ECO:0000256" key="3">
    <source>
        <dbReference type="ARBA" id="ARBA00022737"/>
    </source>
</evidence>
<reference evidence="9 10" key="1">
    <citation type="submission" date="2024-04" db="EMBL/GenBank/DDBJ databases">
        <authorList>
            <person name="Rising A."/>
            <person name="Reimegard J."/>
            <person name="Sonavane S."/>
            <person name="Akerstrom W."/>
            <person name="Nylinder S."/>
            <person name="Hedman E."/>
            <person name="Kallberg Y."/>
        </authorList>
    </citation>
    <scope>NUCLEOTIDE SEQUENCE [LARGE SCALE GENOMIC DNA]</scope>
</reference>
<keyword evidence="1 6" id="KW-0245">EGF-like domain</keyword>
<evidence type="ECO:0000313" key="9">
    <source>
        <dbReference type="EMBL" id="CAL1264242.1"/>
    </source>
</evidence>
<dbReference type="GO" id="GO:0007219">
    <property type="term" value="P:Notch signaling pathway"/>
    <property type="evidence" value="ECO:0007669"/>
    <property type="project" value="TreeGrafter"/>
</dbReference>
<dbReference type="PROSITE" id="PS01186">
    <property type="entry name" value="EGF_2"/>
    <property type="match status" value="2"/>
</dbReference>
<feature type="domain" description="EGF-like" evidence="8">
    <location>
        <begin position="79"/>
        <end position="115"/>
    </location>
</feature>
<dbReference type="FunFam" id="2.10.25.10:FF:000095">
    <property type="entry name" value="Notch, isoform B"/>
    <property type="match status" value="1"/>
</dbReference>
<feature type="transmembrane region" description="Helical" evidence="7">
    <location>
        <begin position="543"/>
        <end position="568"/>
    </location>
</feature>
<accession>A0AAV1YYN2</accession>
<dbReference type="SMART" id="SM00179">
    <property type="entry name" value="EGF_CA"/>
    <property type="match status" value="5"/>
</dbReference>
<evidence type="ECO:0000256" key="5">
    <source>
        <dbReference type="ARBA" id="ARBA00023180"/>
    </source>
</evidence>
<evidence type="ECO:0000256" key="1">
    <source>
        <dbReference type="ARBA" id="ARBA00022536"/>
    </source>
</evidence>
<feature type="domain" description="EGF-like" evidence="8">
    <location>
        <begin position="335"/>
        <end position="371"/>
    </location>
</feature>
<evidence type="ECO:0000256" key="2">
    <source>
        <dbReference type="ARBA" id="ARBA00022729"/>
    </source>
</evidence>
<dbReference type="SUPFAM" id="SSF57196">
    <property type="entry name" value="EGF/Laminin"/>
    <property type="match status" value="3"/>
</dbReference>
<dbReference type="AlphaFoldDB" id="A0AAV1YYN2"/>
<dbReference type="InterPro" id="IPR000742">
    <property type="entry name" value="EGF"/>
</dbReference>
<feature type="disulfide bond" evidence="6">
    <location>
        <begin position="361"/>
        <end position="370"/>
    </location>
</feature>
<evidence type="ECO:0000259" key="8">
    <source>
        <dbReference type="PROSITE" id="PS50026"/>
    </source>
</evidence>
<dbReference type="CDD" id="cd00054">
    <property type="entry name" value="EGF_CA"/>
    <property type="match status" value="2"/>
</dbReference>
<dbReference type="SMART" id="SM00181">
    <property type="entry name" value="EGF"/>
    <property type="match status" value="10"/>
</dbReference>
<evidence type="ECO:0000256" key="7">
    <source>
        <dbReference type="SAM" id="Phobius"/>
    </source>
</evidence>
<keyword evidence="2" id="KW-0732">Signal</keyword>
<dbReference type="PANTHER" id="PTHR45836">
    <property type="entry name" value="SLIT HOMOLOG"/>
    <property type="match status" value="1"/>
</dbReference>
<dbReference type="GO" id="GO:0005886">
    <property type="term" value="C:plasma membrane"/>
    <property type="evidence" value="ECO:0007669"/>
    <property type="project" value="TreeGrafter"/>
</dbReference>
<dbReference type="FunFam" id="2.10.25.10:FF:000434">
    <property type="entry name" value="Predicted protein"/>
    <property type="match status" value="1"/>
</dbReference>
<keyword evidence="4 6" id="KW-1015">Disulfide bond</keyword>
<keyword evidence="3" id="KW-0677">Repeat</keyword>
<dbReference type="Proteomes" id="UP001497382">
    <property type="component" value="Unassembled WGS sequence"/>
</dbReference>
<feature type="domain" description="EGF-like" evidence="8">
    <location>
        <begin position="298"/>
        <end position="334"/>
    </location>
</feature>
<feature type="disulfide bond" evidence="6">
    <location>
        <begin position="324"/>
        <end position="333"/>
    </location>
</feature>
<keyword evidence="7" id="KW-1133">Transmembrane helix</keyword>
<name>A0AAV1YYN2_9ARAC</name>
<dbReference type="PANTHER" id="PTHR45836:SF23">
    <property type="entry name" value="NEUROGENIC LOCUS NOTCH HOMOLOG PROTEIN 1"/>
    <property type="match status" value="1"/>
</dbReference>
<evidence type="ECO:0000313" key="10">
    <source>
        <dbReference type="Proteomes" id="UP001497382"/>
    </source>
</evidence>
<organism evidence="9 10">
    <name type="scientific">Larinioides sclopetarius</name>
    <dbReference type="NCBI Taxonomy" id="280406"/>
    <lineage>
        <taxon>Eukaryota</taxon>
        <taxon>Metazoa</taxon>
        <taxon>Ecdysozoa</taxon>
        <taxon>Arthropoda</taxon>
        <taxon>Chelicerata</taxon>
        <taxon>Arachnida</taxon>
        <taxon>Araneae</taxon>
        <taxon>Araneomorphae</taxon>
        <taxon>Entelegynae</taxon>
        <taxon>Araneoidea</taxon>
        <taxon>Araneidae</taxon>
        <taxon>Larinioides</taxon>
    </lineage>
</organism>
<keyword evidence="10" id="KW-1185">Reference proteome</keyword>
<dbReference type="InterPro" id="IPR001881">
    <property type="entry name" value="EGF-like_Ca-bd_dom"/>
</dbReference>
<dbReference type="GO" id="GO:0005509">
    <property type="term" value="F:calcium ion binding"/>
    <property type="evidence" value="ECO:0007669"/>
    <property type="project" value="InterPro"/>
</dbReference>
<sequence>MLLLKKQIIFLIVAHTFAIFGMSLRSSDSLQRILDIEDPDIQNETKECDCGPKGICSFENGLIMCKCEQGFAEKDGNCAETCTNDSECFYGGKCDDINGSKFCSCKAGLMGDKCQIVLDCVTGKYKECQRSGGVCTYNISLEKAECFCPNNYKYHEEENSCKECDCGPKGSCLFRKGQKKCYCKEGFEDKDGKCTECDCGPGATCNFENGLKKCYCKKGFKNKDGKCTECDCGAKGFCSFESGLKKCNCEQGFVNKDGICEEINFCISMPCQNDGICERNGSSFSCYCKPPYFGAVCEKDPCTENPCRNGGTCVQIGYSFKCQCKPSYYGDSCQYVDECSDNPCFNGGSCERNGHSFKCKCKYGYYGKHCEKEGYESTTEEITDSKTEFENISVSSVDDIITESPHELRNFTFNLNFTTIKPEICAINSDCSNGGICRNSSCECPPNFGGYWCEKNILCEMLQPTCRAMGATCKIIGLNAICDCLPSKEYRPKSGTCEDICDEWKCVNGKCEVDGKSYKCICDTGYTGYRCSDIVEDKSARSYIWFAVMTSLMVLICSLLIGQLCIVYRQPKSKRHNTNEIPMTNINSGIGTSYS</sequence>
<dbReference type="GO" id="GO:0009986">
    <property type="term" value="C:cell surface"/>
    <property type="evidence" value="ECO:0007669"/>
    <property type="project" value="TreeGrafter"/>
</dbReference>